<feature type="transmembrane region" description="Helical" evidence="12">
    <location>
        <begin position="201"/>
        <end position="220"/>
    </location>
</feature>
<feature type="region of interest" description="Disordered" evidence="11">
    <location>
        <begin position="1"/>
        <end position="20"/>
    </location>
</feature>
<feature type="transmembrane region" description="Helical" evidence="12">
    <location>
        <begin position="317"/>
        <end position="336"/>
    </location>
</feature>
<feature type="transmembrane region" description="Helical" evidence="12">
    <location>
        <begin position="240"/>
        <end position="263"/>
    </location>
</feature>
<evidence type="ECO:0000313" key="14">
    <source>
        <dbReference type="EMBL" id="CRL06852.1"/>
    </source>
</evidence>
<sequence length="482" mass="53465">MDDKKNGSNSIKYNTMERQNSNDSVEINAFDDISTKSLVKNKEISSDDSLSSLSHTSFNYINSIVGSGVIGIPYALVRAGYGVGLLLLIFVAIITDYSLRLMIKTAHLSGRLSYASVMESAFGSGGYYLLSFLQFLYPFLAMISYNVVVGDTLSKVLVRFAPSLGTSMGAVRFFIVFLVTLFVTTPLCLYKNVSRLAKISFISLVSVLLILLAVIYKLFNGDYANVPRPDDAYTFVQPDILSATGIMAFAFMCHHNTFLIYHSMKDSTLEKWEKVTHISVGFAWIVAVLFGIAGYATFTTLSQGDLLENYCYDDMNLARVLFCVSILLTFPLECFVSREIIKTQIKRFYSHELVEYDKNADPRSREDSEDKDLIVTLFVVFSAFFISPTSECLGPILELNGLLAAIPLSYILPGLIFLKLDPHSLFSREKLPAIVLVIFGLIVSISGSTGIVLGYCRDDEIAINATTTTPTATRLPLPKFRN</sequence>
<keyword evidence="3" id="KW-0813">Transport</keyword>
<dbReference type="STRING" id="568069.A0A1J1J4W6"/>
<evidence type="ECO:0000256" key="4">
    <source>
        <dbReference type="ARBA" id="ARBA00022692"/>
    </source>
</evidence>
<keyword evidence="15" id="KW-1185">Reference proteome</keyword>
<evidence type="ECO:0000256" key="11">
    <source>
        <dbReference type="SAM" id="MobiDB-lite"/>
    </source>
</evidence>
<dbReference type="InterPro" id="IPR013057">
    <property type="entry name" value="AA_transpt_TM"/>
</dbReference>
<evidence type="ECO:0000256" key="6">
    <source>
        <dbReference type="ARBA" id="ARBA00022989"/>
    </source>
</evidence>
<keyword evidence="7 12" id="KW-0472">Membrane</keyword>
<proteinExistence type="inferred from homology"/>
<comment type="similarity">
    <text evidence="2">Belongs to the amino acid/polyamine transporter 2 family.</text>
</comment>
<feature type="transmembrane region" description="Helical" evidence="12">
    <location>
        <begin position="83"/>
        <end position="103"/>
    </location>
</feature>
<feature type="transmembrane region" description="Helical" evidence="12">
    <location>
        <begin position="127"/>
        <end position="149"/>
    </location>
</feature>
<evidence type="ECO:0000256" key="12">
    <source>
        <dbReference type="SAM" id="Phobius"/>
    </source>
</evidence>
<feature type="domain" description="Amino acid transporter transmembrane" evidence="13">
    <location>
        <begin position="52"/>
        <end position="452"/>
    </location>
</feature>
<organism evidence="14 15">
    <name type="scientific">Clunio marinus</name>
    <dbReference type="NCBI Taxonomy" id="568069"/>
    <lineage>
        <taxon>Eukaryota</taxon>
        <taxon>Metazoa</taxon>
        <taxon>Ecdysozoa</taxon>
        <taxon>Arthropoda</taxon>
        <taxon>Hexapoda</taxon>
        <taxon>Insecta</taxon>
        <taxon>Pterygota</taxon>
        <taxon>Neoptera</taxon>
        <taxon>Endopterygota</taxon>
        <taxon>Diptera</taxon>
        <taxon>Nematocera</taxon>
        <taxon>Chironomoidea</taxon>
        <taxon>Chironomidae</taxon>
        <taxon>Clunio</taxon>
    </lineage>
</organism>
<name>A0A1J1J4W6_9DIPT</name>
<feature type="transmembrane region" description="Helical" evidence="12">
    <location>
        <begin position="275"/>
        <end position="297"/>
    </location>
</feature>
<evidence type="ECO:0000259" key="13">
    <source>
        <dbReference type="Pfam" id="PF01490"/>
    </source>
</evidence>
<feature type="transmembrane region" description="Helical" evidence="12">
    <location>
        <begin position="402"/>
        <end position="420"/>
    </location>
</feature>
<dbReference type="Pfam" id="PF01490">
    <property type="entry name" value="Aa_trans"/>
    <property type="match status" value="1"/>
</dbReference>
<keyword evidence="6 12" id="KW-1133">Transmembrane helix</keyword>
<keyword evidence="5" id="KW-0029">Amino-acid transport</keyword>
<feature type="transmembrane region" description="Helical" evidence="12">
    <location>
        <begin position="169"/>
        <end position="189"/>
    </location>
</feature>
<evidence type="ECO:0000256" key="9">
    <source>
        <dbReference type="ARBA" id="ARBA00040814"/>
    </source>
</evidence>
<evidence type="ECO:0000256" key="7">
    <source>
        <dbReference type="ARBA" id="ARBA00023136"/>
    </source>
</evidence>
<evidence type="ECO:0000256" key="3">
    <source>
        <dbReference type="ARBA" id="ARBA00022448"/>
    </source>
</evidence>
<feature type="transmembrane region" description="Helical" evidence="12">
    <location>
        <begin position="432"/>
        <end position="455"/>
    </location>
</feature>
<dbReference type="PANTHER" id="PTHR22950:SF458">
    <property type="entry name" value="SODIUM-COUPLED NEUTRAL AMINO ACID TRANSPORTER 11-RELATED"/>
    <property type="match status" value="1"/>
</dbReference>
<dbReference type="AlphaFoldDB" id="A0A1J1J4W6"/>
<evidence type="ECO:0000256" key="8">
    <source>
        <dbReference type="ARBA" id="ARBA00037101"/>
    </source>
</evidence>
<comment type="function">
    <text evidence="8">Putative sodium-dependent amino acid/proton antiporter.</text>
</comment>
<dbReference type="PANTHER" id="PTHR22950">
    <property type="entry name" value="AMINO ACID TRANSPORTER"/>
    <property type="match status" value="1"/>
</dbReference>
<gene>
    <name evidence="14" type="ORF">CLUMA_CG019497</name>
</gene>
<accession>A0A1J1J4W6</accession>
<dbReference type="GO" id="GO:0015179">
    <property type="term" value="F:L-amino acid transmembrane transporter activity"/>
    <property type="evidence" value="ECO:0007669"/>
    <property type="project" value="TreeGrafter"/>
</dbReference>
<comment type="subcellular location">
    <subcellularLocation>
        <location evidence="1">Membrane</location>
        <topology evidence="1">Multi-pass membrane protein</topology>
    </subcellularLocation>
</comment>
<evidence type="ECO:0000313" key="15">
    <source>
        <dbReference type="Proteomes" id="UP000183832"/>
    </source>
</evidence>
<feature type="compositionally biased region" description="Polar residues" evidence="11">
    <location>
        <begin position="7"/>
        <end position="20"/>
    </location>
</feature>
<evidence type="ECO:0000256" key="1">
    <source>
        <dbReference type="ARBA" id="ARBA00004141"/>
    </source>
</evidence>
<evidence type="ECO:0000256" key="5">
    <source>
        <dbReference type="ARBA" id="ARBA00022970"/>
    </source>
</evidence>
<dbReference type="EMBL" id="CVRI01000067">
    <property type="protein sequence ID" value="CRL06852.1"/>
    <property type="molecule type" value="Genomic_DNA"/>
</dbReference>
<evidence type="ECO:0000256" key="2">
    <source>
        <dbReference type="ARBA" id="ARBA00008066"/>
    </source>
</evidence>
<evidence type="ECO:0000256" key="10">
    <source>
        <dbReference type="ARBA" id="ARBA00041723"/>
    </source>
</evidence>
<protein>
    <recommendedName>
        <fullName evidence="9">Putative sodium-coupled neutral amino acid transporter 11</fullName>
    </recommendedName>
    <alternativeName>
        <fullName evidence="10">Solute carrier family 38 member 11</fullName>
    </alternativeName>
</protein>
<dbReference type="OrthoDB" id="28208at2759"/>
<keyword evidence="4 12" id="KW-0812">Transmembrane</keyword>
<dbReference type="Proteomes" id="UP000183832">
    <property type="component" value="Unassembled WGS sequence"/>
</dbReference>
<dbReference type="GO" id="GO:0016020">
    <property type="term" value="C:membrane"/>
    <property type="evidence" value="ECO:0007669"/>
    <property type="project" value="UniProtKB-SubCell"/>
</dbReference>
<reference evidence="14 15" key="1">
    <citation type="submission" date="2015-04" db="EMBL/GenBank/DDBJ databases">
        <authorList>
            <person name="Syromyatnikov M.Y."/>
            <person name="Popov V.N."/>
        </authorList>
    </citation>
    <scope>NUCLEOTIDE SEQUENCE [LARGE SCALE GENOMIC DNA]</scope>
</reference>